<dbReference type="Gene3D" id="2.40.50.180">
    <property type="entry name" value="CheA-289, Domain 4"/>
    <property type="match status" value="1"/>
</dbReference>
<keyword evidence="4" id="KW-1185">Reference proteome</keyword>
<dbReference type="InterPro" id="IPR036061">
    <property type="entry name" value="CheW-like_dom_sf"/>
</dbReference>
<organism evidence="3 4">
    <name type="scientific">Photobacterium atrarenae</name>
    <dbReference type="NCBI Taxonomy" id="865757"/>
    <lineage>
        <taxon>Bacteria</taxon>
        <taxon>Pseudomonadati</taxon>
        <taxon>Pseudomonadota</taxon>
        <taxon>Gammaproteobacteria</taxon>
        <taxon>Vibrionales</taxon>
        <taxon>Vibrionaceae</taxon>
        <taxon>Photobacterium</taxon>
    </lineage>
</organism>
<proteinExistence type="predicted"/>
<feature type="compositionally biased region" description="Basic and acidic residues" evidence="1">
    <location>
        <begin position="113"/>
        <end position="123"/>
    </location>
</feature>
<feature type="region of interest" description="Disordered" evidence="1">
    <location>
        <begin position="22"/>
        <end position="138"/>
    </location>
</feature>
<reference evidence="3" key="1">
    <citation type="submission" date="2022-07" db="EMBL/GenBank/DDBJ databases">
        <title>Genome sequencing of Photobacterium atrarenae GJH2-4.</title>
        <authorList>
            <person name="Park S.-J."/>
        </authorList>
    </citation>
    <scope>NUCLEOTIDE SEQUENCE</scope>
    <source>
        <strain evidence="3">GJH2-4</strain>
    </source>
</reference>
<evidence type="ECO:0000313" key="3">
    <source>
        <dbReference type="EMBL" id="UTV27008.1"/>
    </source>
</evidence>
<evidence type="ECO:0000259" key="2">
    <source>
        <dbReference type="PROSITE" id="PS50851"/>
    </source>
</evidence>
<evidence type="ECO:0000256" key="1">
    <source>
        <dbReference type="SAM" id="MobiDB-lite"/>
    </source>
</evidence>
<sequence>MNDKQPLSSEQALDDYFFDLLAEPAEEAAPEPEIVPVPDEPSKATPQEPAQDDTLASLPGDAREVAESASPEETPDELEDLSAAIEKTEPDASSVMSAEDNAVMDTEAADAATFRERDSDTAEGHQTPTASEPAAPFDFDCLSEASAEDEAVVAASKPLSVALDLSAPAGNVSGWAPQPQAQPASREWTLPDTAPETVTFADKPDLETVQRLLSQVGQLSPDHETQVETDLAVAVELADVAPEITAPESIEPEVTWDDVFREEAEMSQAVTAETAVPSAEPEVLATEAEVDEPEIEVALETQAGENEPPQIWQAGQDLGAEFQALFFEVNGVVFAVPLTELGGIHQLTQVNNLPGRPPWYLGLMTNREHQLDVVDTARWVMPERLSSDAHQEDYRYIVMLGESKWGLACHVLHGTETLTAQSVRWREQAGKRPWLAGMVKEKMCALIHVNELISMLNAGLDVKSVI</sequence>
<evidence type="ECO:0000313" key="4">
    <source>
        <dbReference type="Proteomes" id="UP001057998"/>
    </source>
</evidence>
<dbReference type="SUPFAM" id="SSF50341">
    <property type="entry name" value="CheW-like"/>
    <property type="match status" value="1"/>
</dbReference>
<dbReference type="Proteomes" id="UP001057998">
    <property type="component" value="Chromosome 1"/>
</dbReference>
<protein>
    <submittedName>
        <fullName evidence="3">Chemotaxis protein CheW</fullName>
    </submittedName>
</protein>
<dbReference type="SMART" id="SM00260">
    <property type="entry name" value="CheW"/>
    <property type="match status" value="1"/>
</dbReference>
<dbReference type="Gene3D" id="2.30.30.40">
    <property type="entry name" value="SH3 Domains"/>
    <property type="match status" value="1"/>
</dbReference>
<feature type="domain" description="CheW-like" evidence="2">
    <location>
        <begin position="321"/>
        <end position="458"/>
    </location>
</feature>
<name>A0ABY5GCP7_9GAMM</name>
<dbReference type="InterPro" id="IPR002545">
    <property type="entry name" value="CheW-lke_dom"/>
</dbReference>
<dbReference type="Pfam" id="PF01584">
    <property type="entry name" value="CheW"/>
    <property type="match status" value="1"/>
</dbReference>
<gene>
    <name evidence="3" type="ORF">NNL38_11725</name>
</gene>
<dbReference type="PROSITE" id="PS50851">
    <property type="entry name" value="CHEW"/>
    <property type="match status" value="1"/>
</dbReference>
<dbReference type="EMBL" id="CP101508">
    <property type="protein sequence ID" value="UTV27008.1"/>
    <property type="molecule type" value="Genomic_DNA"/>
</dbReference>
<dbReference type="RefSeq" id="WP_255388219.1">
    <property type="nucleotide sequence ID" value="NZ_CP101508.1"/>
</dbReference>
<accession>A0ABY5GCP7</accession>